<evidence type="ECO:0000256" key="2">
    <source>
        <dbReference type="SAM" id="Phobius"/>
    </source>
</evidence>
<keyword evidence="5" id="KW-1185">Reference proteome</keyword>
<feature type="region of interest" description="Disordered" evidence="1">
    <location>
        <begin position="1"/>
        <end position="62"/>
    </location>
</feature>
<reference evidence="4" key="2">
    <citation type="submission" date="2013-07" db="EMBL/GenBank/DDBJ databases">
        <authorList>
            <consortium name="The Broad Institute Genome Sequencing Platform"/>
            <person name="Cuomo C."/>
            <person name="Litvintseva A."/>
            <person name="Chen Y."/>
            <person name="Heitman J."/>
            <person name="Sun S."/>
            <person name="Springer D."/>
            <person name="Dromer F."/>
            <person name="Young S.K."/>
            <person name="Zeng Q."/>
            <person name="Gargeya S."/>
            <person name="Fitzgerald M."/>
            <person name="Abouelleil A."/>
            <person name="Alvarado L."/>
            <person name="Berlin A.M."/>
            <person name="Chapman S.B."/>
            <person name="Dewar J."/>
            <person name="Goldberg J."/>
            <person name="Griggs A."/>
            <person name="Gujja S."/>
            <person name="Hansen M."/>
            <person name="Howarth C."/>
            <person name="Imamovic A."/>
            <person name="Larimer J."/>
            <person name="McCowan C."/>
            <person name="Murphy C."/>
            <person name="Pearson M."/>
            <person name="Priest M."/>
            <person name="Roberts A."/>
            <person name="Saif S."/>
            <person name="Shea T."/>
            <person name="Sykes S."/>
            <person name="Wortman J."/>
            <person name="Nusbaum C."/>
            <person name="Birren B."/>
        </authorList>
    </citation>
    <scope>NUCLEOTIDE SEQUENCE</scope>
    <source>
        <strain evidence="4">CBS 10737</strain>
    </source>
</reference>
<proteinExistence type="predicted"/>
<feature type="transmembrane region" description="Helical" evidence="2">
    <location>
        <begin position="177"/>
        <end position="197"/>
    </location>
</feature>
<reference evidence="3" key="1">
    <citation type="submission" date="2013-07" db="EMBL/GenBank/DDBJ databases">
        <title>The Genome Sequence of Cryptococcus pinus CBS10737.</title>
        <authorList>
            <consortium name="The Broad Institute Genome Sequencing Platform"/>
            <person name="Cuomo C."/>
            <person name="Litvintseva A."/>
            <person name="Chen Y."/>
            <person name="Heitman J."/>
            <person name="Sun S."/>
            <person name="Springer D."/>
            <person name="Dromer F."/>
            <person name="Young S.K."/>
            <person name="Zeng Q."/>
            <person name="Gargeya S."/>
            <person name="Fitzgerald M."/>
            <person name="Abouelleil A."/>
            <person name="Alvarado L."/>
            <person name="Berlin A.M."/>
            <person name="Chapman S.B."/>
            <person name="Dewar J."/>
            <person name="Goldberg J."/>
            <person name="Griggs A."/>
            <person name="Gujja S."/>
            <person name="Hansen M."/>
            <person name="Howarth C."/>
            <person name="Imamovic A."/>
            <person name="Larimer J."/>
            <person name="McCowan C."/>
            <person name="Murphy C."/>
            <person name="Pearson M."/>
            <person name="Priest M."/>
            <person name="Roberts A."/>
            <person name="Saif S."/>
            <person name="Shea T."/>
            <person name="Sykes S."/>
            <person name="Wortman J."/>
            <person name="Nusbaum C."/>
            <person name="Birren B."/>
        </authorList>
    </citation>
    <scope>NUCLEOTIDE SEQUENCE [LARGE SCALE GENOMIC DNA]</scope>
    <source>
        <strain evidence="3">CBS 10737</strain>
    </source>
</reference>
<reference evidence="3" key="3">
    <citation type="submission" date="2016-07" db="EMBL/GenBank/DDBJ databases">
        <title>Evolution of pathogenesis and genome organization in the Tremellales.</title>
        <authorList>
            <person name="Cuomo C."/>
            <person name="Litvintseva A."/>
            <person name="Heitman J."/>
            <person name="Chen Y."/>
            <person name="Sun S."/>
            <person name="Springer D."/>
            <person name="Dromer F."/>
            <person name="Young S."/>
            <person name="Zeng Q."/>
            <person name="Chapman S."/>
            <person name="Gujja S."/>
            <person name="Saif S."/>
            <person name="Birren B."/>
        </authorList>
    </citation>
    <scope>NUCLEOTIDE SEQUENCE</scope>
    <source>
        <strain evidence="3">CBS 10737</strain>
    </source>
</reference>
<dbReference type="EMBL" id="KI894010">
    <property type="protein sequence ID" value="OCF50166.1"/>
    <property type="molecule type" value="Genomic_DNA"/>
</dbReference>
<dbReference type="KEGG" id="kpin:30171854"/>
<name>A0A1B9I3R9_9TREE</name>
<keyword evidence="2" id="KW-0472">Membrane</keyword>
<sequence length="199" mass="23140">MPLLPTYQRKEPNEEESVSLWSSVVENTHQDEEENSPPAYPPKFDQSKSKSQANGNLNDDNNDRREITYFLHNNWNDDYEAIGLLGKTKQETIEIVKRGFPSLAKYPSNRIEFYKLIEKRWVRIFDEVWQQTMYPSLLPVVVGGQIQNEISLPKCLKIKIGDKVLDVKEEENRKTSICFVISIIIVMFIVLILYFILGA</sequence>
<dbReference type="AlphaFoldDB" id="A0A1B9I3R9"/>
<keyword evidence="2" id="KW-1133">Transmembrane helix</keyword>
<organism evidence="3">
    <name type="scientific">Kwoniella pini CBS 10737</name>
    <dbReference type="NCBI Taxonomy" id="1296096"/>
    <lineage>
        <taxon>Eukaryota</taxon>
        <taxon>Fungi</taxon>
        <taxon>Dikarya</taxon>
        <taxon>Basidiomycota</taxon>
        <taxon>Agaricomycotina</taxon>
        <taxon>Tremellomycetes</taxon>
        <taxon>Tremellales</taxon>
        <taxon>Cryptococcaceae</taxon>
        <taxon>Kwoniella</taxon>
    </lineage>
</organism>
<reference evidence="4" key="4">
    <citation type="submission" date="2024-02" db="EMBL/GenBank/DDBJ databases">
        <title>Comparative genomics of Cryptococcus and Kwoniella reveals pathogenesis evolution and contrasting modes of karyotype evolution via chromosome fusion or intercentromeric recombination.</title>
        <authorList>
            <person name="Coelho M.A."/>
            <person name="David-Palma M."/>
            <person name="Shea T."/>
            <person name="Bowers K."/>
            <person name="McGinley-Smith S."/>
            <person name="Mohammad A.W."/>
            <person name="Gnirke A."/>
            <person name="Yurkov A.M."/>
            <person name="Nowrousian M."/>
            <person name="Sun S."/>
            <person name="Cuomo C.A."/>
            <person name="Heitman J."/>
        </authorList>
    </citation>
    <scope>NUCLEOTIDE SEQUENCE</scope>
    <source>
        <strain evidence="4">CBS 10737</strain>
    </source>
</reference>
<evidence type="ECO:0000313" key="3">
    <source>
        <dbReference type="EMBL" id="OCF50166.1"/>
    </source>
</evidence>
<evidence type="ECO:0000313" key="4">
    <source>
        <dbReference type="EMBL" id="WWC71657.1"/>
    </source>
</evidence>
<dbReference type="EMBL" id="CP144525">
    <property type="protein sequence ID" value="WWC71657.1"/>
    <property type="molecule type" value="Genomic_DNA"/>
</dbReference>
<evidence type="ECO:0000313" key="5">
    <source>
        <dbReference type="Proteomes" id="UP000094020"/>
    </source>
</evidence>
<dbReference type="GeneID" id="30171854"/>
<dbReference type="OrthoDB" id="2573172at2759"/>
<accession>A0A1B9I3R9</accession>
<dbReference type="RefSeq" id="XP_019011385.1">
    <property type="nucleotide sequence ID" value="XM_019155231.1"/>
</dbReference>
<keyword evidence="2" id="KW-0812">Transmembrane</keyword>
<dbReference type="Proteomes" id="UP000094020">
    <property type="component" value="Chromosome 7"/>
</dbReference>
<evidence type="ECO:0000256" key="1">
    <source>
        <dbReference type="SAM" id="MobiDB-lite"/>
    </source>
</evidence>
<protein>
    <submittedName>
        <fullName evidence="3">Uncharacterized protein</fullName>
    </submittedName>
</protein>
<gene>
    <name evidence="3" type="ORF">I206_03485</name>
    <name evidence="4" type="ORF">I206_105615</name>
</gene>